<gene>
    <name evidence="4" type="ORF">EP867_11760</name>
</gene>
<dbReference type="SUPFAM" id="SSF51419">
    <property type="entry name" value="PLP-binding barrel"/>
    <property type="match status" value="1"/>
</dbReference>
<dbReference type="InterPro" id="IPR001608">
    <property type="entry name" value="Ala_racemase_N"/>
</dbReference>
<sequence length="391" mass="42077">MAQQSSLPEHLSGLEPGFDVPALPGMSLAEVFTPALILDLDALERNLRRMSAFVQTHGMKLRVHGKMHRSVDVYRLQEQIGSATGICCQKVSEAEVFARAGVKDILISNEVRDPRMIDRLAQLPRFGGRIGVCVDAPEAVADLAVAVARHGFSLDVLVEYDCGAGRCGVQSAAEAVALARAIDEAPGLRYAGLQSYQGSVQHLSEFNTRRAAAAEAILRTTEVIGALREAGLPPETVTGAGTGSYTFETSSGVFTELQCGSYAFMDADYGQVLDIEGRRFDEGPWQNALFVLAQVISTARPGQAVLDAGLKSLTMESGLPLVFGHPDLTCTAVSDEHSQIRDPEGRLQIGNRLKLVPGHCDPTCNLHDYYVALRGDRVEAVWPVSARGRSC</sequence>
<dbReference type="PANTHER" id="PTHR28004:SF2">
    <property type="entry name" value="D-SERINE DEHYDRATASE"/>
    <property type="match status" value="1"/>
</dbReference>
<proteinExistence type="inferred from homology"/>
<organism evidence="4 5">
    <name type="scientific">Falsigemmobacter intermedius</name>
    <dbReference type="NCBI Taxonomy" id="1553448"/>
    <lineage>
        <taxon>Bacteria</taxon>
        <taxon>Pseudomonadati</taxon>
        <taxon>Pseudomonadota</taxon>
        <taxon>Alphaproteobacteria</taxon>
        <taxon>Rhodobacterales</taxon>
        <taxon>Paracoccaceae</taxon>
        <taxon>Falsigemmobacter</taxon>
    </lineage>
</organism>
<dbReference type="OrthoDB" id="9772497at2"/>
<dbReference type="Pfam" id="PF01168">
    <property type="entry name" value="Ala_racemase_N"/>
    <property type="match status" value="1"/>
</dbReference>
<dbReference type="InterPro" id="IPR051466">
    <property type="entry name" value="D-amino_acid_metab_enzyme"/>
</dbReference>
<dbReference type="InterPro" id="IPR042208">
    <property type="entry name" value="D-ser_dehydrat-like_sf"/>
</dbReference>
<dbReference type="Pfam" id="PF14031">
    <property type="entry name" value="D-ser_dehydrat"/>
    <property type="match status" value="1"/>
</dbReference>
<dbReference type="GO" id="GO:0008721">
    <property type="term" value="F:D-serine ammonia-lyase activity"/>
    <property type="evidence" value="ECO:0007669"/>
    <property type="project" value="TreeGrafter"/>
</dbReference>
<dbReference type="Gene3D" id="3.20.20.10">
    <property type="entry name" value="Alanine racemase"/>
    <property type="match status" value="1"/>
</dbReference>
<dbReference type="AlphaFoldDB" id="A0A3S3YHL3"/>
<evidence type="ECO:0000256" key="1">
    <source>
        <dbReference type="ARBA" id="ARBA00005323"/>
    </source>
</evidence>
<feature type="domain" description="D-serine dehydratase-like" evidence="3">
    <location>
        <begin position="288"/>
        <end position="374"/>
    </location>
</feature>
<keyword evidence="2" id="KW-0456">Lyase</keyword>
<dbReference type="InterPro" id="IPR026956">
    <property type="entry name" value="D-ser_dehydrat-like_dom"/>
</dbReference>
<comment type="similarity">
    <text evidence="1">Belongs to the DSD1 family.</text>
</comment>
<dbReference type="PANTHER" id="PTHR28004">
    <property type="entry name" value="ZGC:162816-RELATED"/>
    <property type="match status" value="1"/>
</dbReference>
<dbReference type="SMART" id="SM01119">
    <property type="entry name" value="D-ser_dehydrat"/>
    <property type="match status" value="1"/>
</dbReference>
<evidence type="ECO:0000313" key="5">
    <source>
        <dbReference type="Proteomes" id="UP000287168"/>
    </source>
</evidence>
<protein>
    <submittedName>
        <fullName evidence="4">DSD1 family PLP-dependent enzyme</fullName>
    </submittedName>
</protein>
<evidence type="ECO:0000256" key="2">
    <source>
        <dbReference type="ARBA" id="ARBA00023239"/>
    </source>
</evidence>
<reference evidence="4 5" key="1">
    <citation type="journal article" date="2015" name="Int. J. Syst. Evol. Microbiol.">
        <title>Gemmobacter intermedius sp. nov., isolated from a white stork (Ciconia ciconia).</title>
        <authorList>
            <person name="Kampfer P."/>
            <person name="Jerzak L."/>
            <person name="Wilharm G."/>
            <person name="Golke J."/>
            <person name="Busse H.J."/>
            <person name="Glaeser S.P."/>
        </authorList>
    </citation>
    <scope>NUCLEOTIDE SEQUENCE [LARGE SCALE GENOMIC DNA]</scope>
    <source>
        <strain evidence="4 5">119/4</strain>
    </source>
</reference>
<evidence type="ECO:0000259" key="3">
    <source>
        <dbReference type="SMART" id="SM01119"/>
    </source>
</evidence>
<dbReference type="RefSeq" id="WP_128489427.1">
    <property type="nucleotide sequence ID" value="NZ_JBHLXB010000004.1"/>
</dbReference>
<keyword evidence="5" id="KW-1185">Reference proteome</keyword>
<dbReference type="CDD" id="cd06819">
    <property type="entry name" value="PLPDE_III_LS_D-TA"/>
    <property type="match status" value="1"/>
</dbReference>
<comment type="caution">
    <text evidence="4">The sequence shown here is derived from an EMBL/GenBank/DDBJ whole genome shotgun (WGS) entry which is preliminary data.</text>
</comment>
<name>A0A3S3YHL3_9RHOB</name>
<dbReference type="GO" id="GO:0036088">
    <property type="term" value="P:D-serine catabolic process"/>
    <property type="evidence" value="ECO:0007669"/>
    <property type="project" value="TreeGrafter"/>
</dbReference>
<dbReference type="InterPro" id="IPR029066">
    <property type="entry name" value="PLP-binding_barrel"/>
</dbReference>
<evidence type="ECO:0000313" key="4">
    <source>
        <dbReference type="EMBL" id="RWY40488.1"/>
    </source>
</evidence>
<dbReference type="Gene3D" id="2.40.37.20">
    <property type="entry name" value="D-serine dehydratase-like domain"/>
    <property type="match status" value="1"/>
</dbReference>
<accession>A0A3S3YHL3</accession>
<dbReference type="EMBL" id="SBLC01000015">
    <property type="protein sequence ID" value="RWY40488.1"/>
    <property type="molecule type" value="Genomic_DNA"/>
</dbReference>
<dbReference type="Proteomes" id="UP000287168">
    <property type="component" value="Unassembled WGS sequence"/>
</dbReference>